<proteinExistence type="predicted"/>
<evidence type="ECO:0000313" key="1">
    <source>
        <dbReference type="EMBL" id="CAA2409774.1"/>
    </source>
</evidence>
<name>A0A679KLH7_9CAUD</name>
<dbReference type="Proteomes" id="UP000464334">
    <property type="component" value="Chromosome"/>
</dbReference>
<keyword evidence="2" id="KW-1185">Reference proteome</keyword>
<dbReference type="GeneID" id="79707311"/>
<evidence type="ECO:0000313" key="2">
    <source>
        <dbReference type="Proteomes" id="UP000464334"/>
    </source>
</evidence>
<sequence length="41" mass="4318">MDKADSAGIVCYDAHMTDGAAILHRDEIAGLQNIGAFGVRN</sequence>
<organism evidence="1 2">
    <name type="scientific">Xanthomonas phage Suba</name>
    <dbReference type="NCBI Taxonomy" id="2674975"/>
    <lineage>
        <taxon>Viruses</taxon>
        <taxon>Duplodnaviria</taxon>
        <taxon>Heunggongvirae</taxon>
        <taxon>Uroviricota</taxon>
        <taxon>Caudoviricetes</taxon>
        <taxon>Stanbaylleyvirinae</taxon>
        <taxon>Subavirus</taxon>
        <taxon>Subavirus suba</taxon>
    </lineage>
</organism>
<reference evidence="1 2" key="1">
    <citation type="submission" date="2019-12" db="EMBL/GenBank/DDBJ databases">
        <authorList>
            <person name="Ansaldi M."/>
            <person name="Clavijo F."/>
        </authorList>
    </citation>
    <scope>NUCLEOTIDE SEQUENCE [LARGE SCALE GENOMIC DNA]</scope>
</reference>
<dbReference type="KEGG" id="vg:79707311"/>
<protein>
    <submittedName>
        <fullName evidence="1">Uncharacterized protein</fullName>
    </submittedName>
</protein>
<dbReference type="RefSeq" id="YP_010742771.1">
    <property type="nucleotide sequence ID" value="NC_073092.1"/>
</dbReference>
<dbReference type="EMBL" id="LR743530">
    <property type="protein sequence ID" value="CAA2409774.1"/>
    <property type="molecule type" value="Genomic_DNA"/>
</dbReference>
<accession>A0A679KLH7</accession>